<evidence type="ECO:0000256" key="1">
    <source>
        <dbReference type="SAM" id="MobiDB-lite"/>
    </source>
</evidence>
<feature type="region of interest" description="Disordered" evidence="1">
    <location>
        <begin position="153"/>
        <end position="255"/>
    </location>
</feature>
<feature type="compositionally biased region" description="Basic and acidic residues" evidence="1">
    <location>
        <begin position="199"/>
        <end position="209"/>
    </location>
</feature>
<sequence>MTAEQREEKNRKRREDYKRKKCDPNNKENDPRGSDRVLCTSKGDDKTIAIKKLRREYYRMKKDEAQRKSVSADDQHGVPITGAATNTEHTLDEQHGVPLTTTPTITEHTMVVERNGSEYHHAPNIFPGTFIEHTADATPGRMVNLKSSESCTDFIPEADPQMTTSKNQGSKDSGARDFNSAGALYPEVPDTEPGSSGFGRKDERYRPNDESTSVSHSQSQDDHYQCFMAMSEDESNSDSDNASDDEDEEFMLELGKMSKRSRIMVTDMMKNLMKQDQVIEK</sequence>
<name>A0A3L6S0D7_PANMI</name>
<gene>
    <name evidence="2" type="ORF">C2845_PM09G09960</name>
</gene>
<feature type="compositionally biased region" description="Basic and acidic residues" evidence="1">
    <location>
        <begin position="62"/>
        <end position="76"/>
    </location>
</feature>
<comment type="caution">
    <text evidence="2">The sequence shown here is derived from an EMBL/GenBank/DDBJ whole genome shotgun (WGS) entry which is preliminary data.</text>
</comment>
<protein>
    <submittedName>
        <fullName evidence="2">Uncharacterized protein</fullName>
    </submittedName>
</protein>
<accession>A0A3L6S0D7</accession>
<evidence type="ECO:0000313" key="3">
    <source>
        <dbReference type="Proteomes" id="UP000275267"/>
    </source>
</evidence>
<feature type="compositionally biased region" description="Polar residues" evidence="1">
    <location>
        <begin position="161"/>
        <end position="171"/>
    </location>
</feature>
<dbReference type="AlphaFoldDB" id="A0A3L6S0D7"/>
<proteinExistence type="predicted"/>
<evidence type="ECO:0000313" key="2">
    <source>
        <dbReference type="EMBL" id="RLN12681.1"/>
    </source>
</evidence>
<feature type="region of interest" description="Disordered" evidence="1">
    <location>
        <begin position="1"/>
        <end position="45"/>
    </location>
</feature>
<dbReference type="EMBL" id="PQIB02000006">
    <property type="protein sequence ID" value="RLN12681.1"/>
    <property type="molecule type" value="Genomic_DNA"/>
</dbReference>
<organism evidence="2 3">
    <name type="scientific">Panicum miliaceum</name>
    <name type="common">Proso millet</name>
    <name type="synonym">Broomcorn millet</name>
    <dbReference type="NCBI Taxonomy" id="4540"/>
    <lineage>
        <taxon>Eukaryota</taxon>
        <taxon>Viridiplantae</taxon>
        <taxon>Streptophyta</taxon>
        <taxon>Embryophyta</taxon>
        <taxon>Tracheophyta</taxon>
        <taxon>Spermatophyta</taxon>
        <taxon>Magnoliopsida</taxon>
        <taxon>Liliopsida</taxon>
        <taxon>Poales</taxon>
        <taxon>Poaceae</taxon>
        <taxon>PACMAD clade</taxon>
        <taxon>Panicoideae</taxon>
        <taxon>Panicodae</taxon>
        <taxon>Paniceae</taxon>
        <taxon>Panicinae</taxon>
        <taxon>Panicum</taxon>
        <taxon>Panicum sect. Panicum</taxon>
    </lineage>
</organism>
<feature type="compositionally biased region" description="Acidic residues" evidence="1">
    <location>
        <begin position="231"/>
        <end position="251"/>
    </location>
</feature>
<reference evidence="3" key="1">
    <citation type="journal article" date="2019" name="Nat. Commun.">
        <title>The genome of broomcorn millet.</title>
        <authorList>
            <person name="Zou C."/>
            <person name="Miki D."/>
            <person name="Li D."/>
            <person name="Tang Q."/>
            <person name="Xiao L."/>
            <person name="Rajput S."/>
            <person name="Deng P."/>
            <person name="Jia W."/>
            <person name="Huang R."/>
            <person name="Zhang M."/>
            <person name="Sun Y."/>
            <person name="Hu J."/>
            <person name="Fu X."/>
            <person name="Schnable P.S."/>
            <person name="Li F."/>
            <person name="Zhang H."/>
            <person name="Feng B."/>
            <person name="Zhu X."/>
            <person name="Liu R."/>
            <person name="Schnable J.C."/>
            <person name="Zhu J.-K."/>
            <person name="Zhang H."/>
        </authorList>
    </citation>
    <scope>NUCLEOTIDE SEQUENCE [LARGE SCALE GENOMIC DNA]</scope>
</reference>
<keyword evidence="3" id="KW-1185">Reference proteome</keyword>
<dbReference type="Proteomes" id="UP000275267">
    <property type="component" value="Unassembled WGS sequence"/>
</dbReference>
<feature type="region of interest" description="Disordered" evidence="1">
    <location>
        <begin position="62"/>
        <end position="104"/>
    </location>
</feature>
<feature type="compositionally biased region" description="Basic and acidic residues" evidence="1">
    <location>
        <begin position="1"/>
        <end position="35"/>
    </location>
</feature>